<feature type="coiled-coil region" evidence="2">
    <location>
        <begin position="412"/>
        <end position="446"/>
    </location>
</feature>
<comment type="similarity">
    <text evidence="1">Belongs to the outer membrane factor (OMF) (TC 1.B.17) family.</text>
</comment>
<dbReference type="RefSeq" id="WP_145285280.1">
    <property type="nucleotide sequence ID" value="NZ_CP036291.1"/>
</dbReference>
<dbReference type="InterPro" id="IPR010131">
    <property type="entry name" value="MdtP/NodT-like"/>
</dbReference>
<dbReference type="Pfam" id="PF02321">
    <property type="entry name" value="OEP"/>
    <property type="match status" value="2"/>
</dbReference>
<name>A0A518DCM5_9BACT</name>
<keyword evidence="5" id="KW-1185">Reference proteome</keyword>
<evidence type="ECO:0000256" key="3">
    <source>
        <dbReference type="SAM" id="MobiDB-lite"/>
    </source>
</evidence>
<dbReference type="GO" id="GO:0015562">
    <property type="term" value="F:efflux transmembrane transporter activity"/>
    <property type="evidence" value="ECO:0007669"/>
    <property type="project" value="InterPro"/>
</dbReference>
<protein>
    <submittedName>
        <fullName evidence="4">Outer membrane protein OprM</fullName>
    </submittedName>
</protein>
<dbReference type="Gene3D" id="2.20.200.10">
    <property type="entry name" value="Outer membrane efflux proteins (OEP)"/>
    <property type="match status" value="1"/>
</dbReference>
<gene>
    <name evidence="4" type="primary">oprM_2</name>
    <name evidence="4" type="ORF">Pla175_25970</name>
</gene>
<keyword evidence="2" id="KW-0175">Coiled coil</keyword>
<evidence type="ECO:0000313" key="4">
    <source>
        <dbReference type="EMBL" id="QDU89210.1"/>
    </source>
</evidence>
<dbReference type="AlphaFoldDB" id="A0A518DCM5"/>
<evidence type="ECO:0000256" key="2">
    <source>
        <dbReference type="SAM" id="Coils"/>
    </source>
</evidence>
<accession>A0A518DCM5</accession>
<sequence>MNLNLRRPDTGRSSFALAAAFASCLLLTVPSCRIPKLCCAERGPALPDTYNGVTSAESSAQIGWCEFFADPTLTSLLSESLAGNQELKILTQDIRIANYEIMARKGDYLPFVNIGGSAGLDKSSRFTRNGAVEDQLLVAPGKPFPEPLPNFLLAADVSWEIDIWRKLRNARDAASLRYLGTRDGQNYVVTRLIAEVAEDYYELMALDNRLLALNRTIEIQEQSLETAKALKEGARGTELAVQRFQAEVRKNQSERLIIQQEIVEVENRINFNCGRYPQTVARNSAGYLDLQLHALSLGVPAQLLQNRADIRQAERELQAAGLDVRVARARFYPSLNIRAGVGYEAFNTNYLFMSPESLVYNAVGELVAPVINKKAIRAAYLSANAEQLQRVYEYQRTVLNAYTEVINQVAKVENYGQSIEIKKQQLQALEDSVDTATKLFQNARAEYIDVLLSQRDLQDAKMVLIETKQQQLAAVVNAYQALGGGGNAGTMLVASNTIAPPELRMLPEPGDEPPMIEVLPSTNGPPPGFELLPTPSSAPSEPKESMLSWPIQG</sequence>
<dbReference type="PANTHER" id="PTHR30203:SF30">
    <property type="entry name" value="OUTER MEMBRANE PROTEIN-RELATED"/>
    <property type="match status" value="1"/>
</dbReference>
<reference evidence="4 5" key="1">
    <citation type="submission" date="2019-02" db="EMBL/GenBank/DDBJ databases">
        <title>Deep-cultivation of Planctomycetes and their phenomic and genomic characterization uncovers novel biology.</title>
        <authorList>
            <person name="Wiegand S."/>
            <person name="Jogler M."/>
            <person name="Boedeker C."/>
            <person name="Pinto D."/>
            <person name="Vollmers J."/>
            <person name="Rivas-Marin E."/>
            <person name="Kohn T."/>
            <person name="Peeters S.H."/>
            <person name="Heuer A."/>
            <person name="Rast P."/>
            <person name="Oberbeckmann S."/>
            <person name="Bunk B."/>
            <person name="Jeske O."/>
            <person name="Meyerdierks A."/>
            <person name="Storesund J.E."/>
            <person name="Kallscheuer N."/>
            <person name="Luecker S."/>
            <person name="Lage O.M."/>
            <person name="Pohl T."/>
            <person name="Merkel B.J."/>
            <person name="Hornburger P."/>
            <person name="Mueller R.-W."/>
            <person name="Bruemmer F."/>
            <person name="Labrenz M."/>
            <person name="Spormann A.M."/>
            <person name="Op den Camp H."/>
            <person name="Overmann J."/>
            <person name="Amann R."/>
            <person name="Jetten M.S.M."/>
            <person name="Mascher T."/>
            <person name="Medema M.H."/>
            <person name="Devos D.P."/>
            <person name="Kaster A.-K."/>
            <person name="Ovreas L."/>
            <person name="Rohde M."/>
            <person name="Galperin M.Y."/>
            <person name="Jogler C."/>
        </authorList>
    </citation>
    <scope>NUCLEOTIDE SEQUENCE [LARGE SCALE GENOMIC DNA]</scope>
    <source>
        <strain evidence="4 5">Pla175</strain>
    </source>
</reference>
<dbReference type="SUPFAM" id="SSF56954">
    <property type="entry name" value="Outer membrane efflux proteins (OEP)"/>
    <property type="match status" value="1"/>
</dbReference>
<dbReference type="KEGG" id="pnd:Pla175_25970"/>
<dbReference type="PANTHER" id="PTHR30203">
    <property type="entry name" value="OUTER MEMBRANE CATION EFFLUX PROTEIN"/>
    <property type="match status" value="1"/>
</dbReference>
<dbReference type="OrthoDB" id="9783163at2"/>
<proteinExistence type="inferred from homology"/>
<dbReference type="EMBL" id="CP036291">
    <property type="protein sequence ID" value="QDU89210.1"/>
    <property type="molecule type" value="Genomic_DNA"/>
</dbReference>
<evidence type="ECO:0000313" key="5">
    <source>
        <dbReference type="Proteomes" id="UP000317429"/>
    </source>
</evidence>
<dbReference type="Proteomes" id="UP000317429">
    <property type="component" value="Chromosome"/>
</dbReference>
<dbReference type="Gene3D" id="1.20.1600.10">
    <property type="entry name" value="Outer membrane efflux proteins (OEP)"/>
    <property type="match status" value="1"/>
</dbReference>
<evidence type="ECO:0000256" key="1">
    <source>
        <dbReference type="ARBA" id="ARBA00007613"/>
    </source>
</evidence>
<feature type="region of interest" description="Disordered" evidence="3">
    <location>
        <begin position="506"/>
        <end position="553"/>
    </location>
</feature>
<dbReference type="PROSITE" id="PS51257">
    <property type="entry name" value="PROKAR_LIPOPROTEIN"/>
    <property type="match status" value="1"/>
</dbReference>
<organism evidence="4 5">
    <name type="scientific">Pirellulimonas nuda</name>
    <dbReference type="NCBI Taxonomy" id="2528009"/>
    <lineage>
        <taxon>Bacteria</taxon>
        <taxon>Pseudomonadati</taxon>
        <taxon>Planctomycetota</taxon>
        <taxon>Planctomycetia</taxon>
        <taxon>Pirellulales</taxon>
        <taxon>Lacipirellulaceae</taxon>
        <taxon>Pirellulimonas</taxon>
    </lineage>
</organism>
<dbReference type="InterPro" id="IPR003423">
    <property type="entry name" value="OMP_efflux"/>
</dbReference>